<evidence type="ECO:0000313" key="3">
    <source>
        <dbReference type="Proteomes" id="UP000276133"/>
    </source>
</evidence>
<feature type="region of interest" description="Disordered" evidence="1">
    <location>
        <begin position="1"/>
        <end position="38"/>
    </location>
</feature>
<reference evidence="2 3" key="1">
    <citation type="journal article" date="2018" name="Sci. Rep.">
        <title>Genomic signatures of local adaptation to the degree of environmental predictability in rotifers.</title>
        <authorList>
            <person name="Franch-Gras L."/>
            <person name="Hahn C."/>
            <person name="Garcia-Roger E.M."/>
            <person name="Carmona M.J."/>
            <person name="Serra M."/>
            <person name="Gomez A."/>
        </authorList>
    </citation>
    <scope>NUCLEOTIDE SEQUENCE [LARGE SCALE GENOMIC DNA]</scope>
    <source>
        <strain evidence="2">HYR1</strain>
    </source>
</reference>
<dbReference type="Proteomes" id="UP000276133">
    <property type="component" value="Unassembled WGS sequence"/>
</dbReference>
<name>A0A3M7RQT6_BRAPC</name>
<comment type="caution">
    <text evidence="2">The sequence shown here is derived from an EMBL/GenBank/DDBJ whole genome shotgun (WGS) entry which is preliminary data.</text>
</comment>
<dbReference type="EMBL" id="REGN01002849">
    <property type="protein sequence ID" value="RNA25839.1"/>
    <property type="molecule type" value="Genomic_DNA"/>
</dbReference>
<organism evidence="2 3">
    <name type="scientific">Brachionus plicatilis</name>
    <name type="common">Marine rotifer</name>
    <name type="synonym">Brachionus muelleri</name>
    <dbReference type="NCBI Taxonomy" id="10195"/>
    <lineage>
        <taxon>Eukaryota</taxon>
        <taxon>Metazoa</taxon>
        <taxon>Spiralia</taxon>
        <taxon>Gnathifera</taxon>
        <taxon>Rotifera</taxon>
        <taxon>Eurotatoria</taxon>
        <taxon>Monogononta</taxon>
        <taxon>Pseudotrocha</taxon>
        <taxon>Ploima</taxon>
        <taxon>Brachionidae</taxon>
        <taxon>Brachionus</taxon>
    </lineage>
</organism>
<sequence length="100" mass="11461">MAACSTWSSGRLRVKDEQRAREKETRAGRKDRRADRESVLAQDAGIRKAEATVVVAAEQASDELEVENECDAMSFQSCRQRIRKDESRIDEARISFEKFH</sequence>
<accession>A0A3M7RQT6</accession>
<proteinExistence type="predicted"/>
<keyword evidence="3" id="KW-1185">Reference proteome</keyword>
<evidence type="ECO:0000313" key="2">
    <source>
        <dbReference type="EMBL" id="RNA25839.1"/>
    </source>
</evidence>
<dbReference type="AlphaFoldDB" id="A0A3M7RQT6"/>
<gene>
    <name evidence="2" type="ORF">BpHYR1_020933</name>
</gene>
<evidence type="ECO:0000256" key="1">
    <source>
        <dbReference type="SAM" id="MobiDB-lite"/>
    </source>
</evidence>
<protein>
    <submittedName>
        <fullName evidence="2">Uncharacterized protein</fullName>
    </submittedName>
</protein>
<feature type="compositionally biased region" description="Basic and acidic residues" evidence="1">
    <location>
        <begin position="13"/>
        <end position="38"/>
    </location>
</feature>